<protein>
    <submittedName>
        <fullName evidence="2">Alpha/beta fold hydrolase</fullName>
    </submittedName>
</protein>
<keyword evidence="3" id="KW-1185">Reference proteome</keyword>
<sequence>MTLTDDARERDAAIPDLDWRVFPVGTVRDQFDAPSGPLAWVVLGSGARGRVVLFPGVTGSKEDFTLMLPLLAEAGYRVEAYDLAGQYESRDAGPENLDPPRARYDYPLFIDDLTAVLESGPRSHVLGYSFAGLVSQLIVAERPELFSSLTLLSTPPATGQVFRGVKRIGRFSNLAGPRSGASLMLWGIRNNLNRVPPQRIAFVRERFALTRRESVDHIVGLMMRMPDVADAVRAASVPTLVATGAHDLWPTEQYLSYAQSIGAQVAVYETGHSPCETAPHQLVRDMLAMFAEIDGRRGR</sequence>
<dbReference type="EMBL" id="JAZHOV010000001">
    <property type="protein sequence ID" value="MEF2253623.1"/>
    <property type="molecule type" value="Genomic_DNA"/>
</dbReference>
<evidence type="ECO:0000313" key="2">
    <source>
        <dbReference type="EMBL" id="MEF2253623.1"/>
    </source>
</evidence>
<organism evidence="2 3">
    <name type="scientific">Microbacterium schleiferi</name>
    <dbReference type="NCBI Taxonomy" id="69362"/>
    <lineage>
        <taxon>Bacteria</taxon>
        <taxon>Bacillati</taxon>
        <taxon>Actinomycetota</taxon>
        <taxon>Actinomycetes</taxon>
        <taxon>Micrococcales</taxon>
        <taxon>Microbacteriaceae</taxon>
        <taxon>Microbacterium</taxon>
    </lineage>
</organism>
<dbReference type="RefSeq" id="WP_331790399.1">
    <property type="nucleotide sequence ID" value="NZ_BAAAUO010000003.1"/>
</dbReference>
<keyword evidence="2" id="KW-0378">Hydrolase</keyword>
<evidence type="ECO:0000313" key="3">
    <source>
        <dbReference type="Proteomes" id="UP001351900"/>
    </source>
</evidence>
<dbReference type="Pfam" id="PF12697">
    <property type="entry name" value="Abhydrolase_6"/>
    <property type="match status" value="1"/>
</dbReference>
<comment type="caution">
    <text evidence="2">The sequence shown here is derived from an EMBL/GenBank/DDBJ whole genome shotgun (WGS) entry which is preliminary data.</text>
</comment>
<reference evidence="2 3" key="1">
    <citation type="submission" date="2024-01" db="EMBL/GenBank/DDBJ databases">
        <title>the genome sequence of strain Microbacterium schleiferi NBRC 15075.</title>
        <authorList>
            <person name="Ding Y."/>
            <person name="Zhang G."/>
        </authorList>
    </citation>
    <scope>NUCLEOTIDE SEQUENCE [LARGE SCALE GENOMIC DNA]</scope>
    <source>
        <strain evidence="2 3">NBRC 15075</strain>
    </source>
</reference>
<dbReference type="Gene3D" id="3.40.50.1820">
    <property type="entry name" value="alpha/beta hydrolase"/>
    <property type="match status" value="1"/>
</dbReference>
<name>A0ABU7V2B2_9MICO</name>
<dbReference type="Proteomes" id="UP001351900">
    <property type="component" value="Unassembled WGS sequence"/>
</dbReference>
<evidence type="ECO:0000259" key="1">
    <source>
        <dbReference type="Pfam" id="PF12697"/>
    </source>
</evidence>
<dbReference type="SUPFAM" id="SSF53474">
    <property type="entry name" value="alpha/beta-Hydrolases"/>
    <property type="match status" value="1"/>
</dbReference>
<dbReference type="PANTHER" id="PTHR43433">
    <property type="entry name" value="HYDROLASE, ALPHA/BETA FOLD FAMILY PROTEIN"/>
    <property type="match status" value="1"/>
</dbReference>
<dbReference type="PANTHER" id="PTHR43433:SF5">
    <property type="entry name" value="AB HYDROLASE-1 DOMAIN-CONTAINING PROTEIN"/>
    <property type="match status" value="1"/>
</dbReference>
<proteinExistence type="predicted"/>
<dbReference type="GO" id="GO:0016787">
    <property type="term" value="F:hydrolase activity"/>
    <property type="evidence" value="ECO:0007669"/>
    <property type="project" value="UniProtKB-KW"/>
</dbReference>
<accession>A0ABU7V2B2</accession>
<dbReference type="InterPro" id="IPR029058">
    <property type="entry name" value="AB_hydrolase_fold"/>
</dbReference>
<dbReference type="InterPro" id="IPR000073">
    <property type="entry name" value="AB_hydrolase_1"/>
</dbReference>
<feature type="domain" description="AB hydrolase-1" evidence="1">
    <location>
        <begin position="51"/>
        <end position="283"/>
    </location>
</feature>
<dbReference type="InterPro" id="IPR050471">
    <property type="entry name" value="AB_hydrolase"/>
</dbReference>
<gene>
    <name evidence="2" type="ORF">V2V91_00560</name>
</gene>